<feature type="transmembrane region" description="Helical" evidence="8">
    <location>
        <begin position="219"/>
        <end position="237"/>
    </location>
</feature>
<evidence type="ECO:0000256" key="3">
    <source>
        <dbReference type="ARBA" id="ARBA00022448"/>
    </source>
</evidence>
<keyword evidence="4" id="KW-1003">Cell membrane</keyword>
<gene>
    <name evidence="9" type="primary">rarD</name>
    <name evidence="9" type="ORF">GCM10009097_36700</name>
</gene>
<feature type="transmembrane region" description="Helical" evidence="8">
    <location>
        <begin position="159"/>
        <end position="175"/>
    </location>
</feature>
<evidence type="ECO:0000313" key="10">
    <source>
        <dbReference type="Proteomes" id="UP001501706"/>
    </source>
</evidence>
<evidence type="ECO:0000256" key="7">
    <source>
        <dbReference type="ARBA" id="ARBA00023136"/>
    </source>
</evidence>
<proteinExistence type="inferred from homology"/>
<evidence type="ECO:0000256" key="5">
    <source>
        <dbReference type="ARBA" id="ARBA00022692"/>
    </source>
</evidence>
<dbReference type="InterPro" id="IPR037185">
    <property type="entry name" value="EmrE-like"/>
</dbReference>
<dbReference type="EMBL" id="BAAAEN010000015">
    <property type="protein sequence ID" value="GAA0515910.1"/>
    <property type="molecule type" value="Genomic_DNA"/>
</dbReference>
<organism evidence="9 10">
    <name type="scientific">Pigmentiphaga daeguensis</name>
    <dbReference type="NCBI Taxonomy" id="414049"/>
    <lineage>
        <taxon>Bacteria</taxon>
        <taxon>Pseudomonadati</taxon>
        <taxon>Pseudomonadota</taxon>
        <taxon>Betaproteobacteria</taxon>
        <taxon>Burkholderiales</taxon>
        <taxon>Alcaligenaceae</taxon>
        <taxon>Pigmentiphaga</taxon>
    </lineage>
</organism>
<feature type="transmembrane region" description="Helical" evidence="8">
    <location>
        <begin position="187"/>
        <end position="207"/>
    </location>
</feature>
<feature type="transmembrane region" description="Helical" evidence="8">
    <location>
        <begin position="278"/>
        <end position="297"/>
    </location>
</feature>
<reference evidence="9 10" key="1">
    <citation type="journal article" date="2019" name="Int. J. Syst. Evol. Microbiol.">
        <title>The Global Catalogue of Microorganisms (GCM) 10K type strain sequencing project: providing services to taxonomists for standard genome sequencing and annotation.</title>
        <authorList>
            <consortium name="The Broad Institute Genomics Platform"/>
            <consortium name="The Broad Institute Genome Sequencing Center for Infectious Disease"/>
            <person name="Wu L."/>
            <person name="Ma J."/>
        </authorList>
    </citation>
    <scope>NUCLEOTIDE SEQUENCE [LARGE SCALE GENOMIC DNA]</scope>
    <source>
        <strain evidence="9 10">JCM 14330</strain>
    </source>
</reference>
<protein>
    <submittedName>
        <fullName evidence="9">EamA family transporter RarD</fullName>
    </submittedName>
</protein>
<feature type="transmembrane region" description="Helical" evidence="8">
    <location>
        <begin position="112"/>
        <end position="129"/>
    </location>
</feature>
<comment type="subcellular location">
    <subcellularLocation>
        <location evidence="1">Cell membrane</location>
        <topology evidence="1">Multi-pass membrane protein</topology>
    </subcellularLocation>
</comment>
<dbReference type="SUPFAM" id="SSF103481">
    <property type="entry name" value="Multidrug resistance efflux transporter EmrE"/>
    <property type="match status" value="1"/>
</dbReference>
<evidence type="ECO:0000313" key="9">
    <source>
        <dbReference type="EMBL" id="GAA0515910.1"/>
    </source>
</evidence>
<dbReference type="Proteomes" id="UP001501706">
    <property type="component" value="Unassembled WGS sequence"/>
</dbReference>
<feature type="transmembrane region" description="Helical" evidence="8">
    <location>
        <begin position="12"/>
        <end position="30"/>
    </location>
</feature>
<feature type="transmembrane region" description="Helical" evidence="8">
    <location>
        <begin position="244"/>
        <end position="266"/>
    </location>
</feature>
<evidence type="ECO:0000256" key="1">
    <source>
        <dbReference type="ARBA" id="ARBA00004651"/>
    </source>
</evidence>
<keyword evidence="6 8" id="KW-1133">Transmembrane helix</keyword>
<keyword evidence="5 8" id="KW-0812">Transmembrane</keyword>
<name>A0ABN1CBV2_9BURK</name>
<evidence type="ECO:0000256" key="8">
    <source>
        <dbReference type="SAM" id="Phobius"/>
    </source>
</evidence>
<evidence type="ECO:0000256" key="6">
    <source>
        <dbReference type="ARBA" id="ARBA00022989"/>
    </source>
</evidence>
<keyword evidence="3" id="KW-0813">Transport</keyword>
<dbReference type="RefSeq" id="WP_343927996.1">
    <property type="nucleotide sequence ID" value="NZ_BAAAEN010000015.1"/>
</dbReference>
<evidence type="ECO:0000256" key="2">
    <source>
        <dbReference type="ARBA" id="ARBA00007362"/>
    </source>
</evidence>
<sequence>MTAPPSPVNTSTGVLLNVASSALFALMSAYTTLLRPLDGAAIYGWRMLLTVPALTLLVLAMGRWHEIRQLAARVRRERFFWAQRVLSATLLGAQLWLFMWAPVNGHGLDVSLGYFLLPIAMVALGRLVFKERISRMQLLAGGLALAGIVYQLAIVGTVSWPALLVCLGYPGYLWLRRATHTNTLGSLWLDMTLGLPVSVFFVLQGGYALPADAPPGLPWLILGLGIISASALGLQALSAPKLNVTLFGLLIYVEPVLLVVVAAGVLGESIAPAQWPTYLAIWMAVLVLVAEGGIALARHRPSSRLS</sequence>
<keyword evidence="10" id="KW-1185">Reference proteome</keyword>
<dbReference type="InterPro" id="IPR004626">
    <property type="entry name" value="RarD"/>
</dbReference>
<feature type="transmembrane region" description="Helical" evidence="8">
    <location>
        <begin position="136"/>
        <end position="153"/>
    </location>
</feature>
<feature type="transmembrane region" description="Helical" evidence="8">
    <location>
        <begin position="42"/>
        <end position="60"/>
    </location>
</feature>
<comment type="similarity">
    <text evidence="2">Belongs to the EamA transporter family.</text>
</comment>
<keyword evidence="7 8" id="KW-0472">Membrane</keyword>
<accession>A0ABN1CBV2</accession>
<feature type="transmembrane region" description="Helical" evidence="8">
    <location>
        <begin position="81"/>
        <end position="100"/>
    </location>
</feature>
<dbReference type="NCBIfam" id="TIGR00688">
    <property type="entry name" value="rarD"/>
    <property type="match status" value="1"/>
</dbReference>
<evidence type="ECO:0000256" key="4">
    <source>
        <dbReference type="ARBA" id="ARBA00022475"/>
    </source>
</evidence>
<comment type="caution">
    <text evidence="9">The sequence shown here is derived from an EMBL/GenBank/DDBJ whole genome shotgun (WGS) entry which is preliminary data.</text>
</comment>